<dbReference type="InterPro" id="IPR011518">
    <property type="entry name" value="Transposase_36"/>
</dbReference>
<sequence>MRNQAIVRQIAAKYRSLSELMDERMRRQWAASEAQAYGWGGLQAVRAAIGLSANTIRKGLGEWVAREENPDAPLSTRLRREGGGRKRCSEADPQLIETLMRLVEPMTRGDPMSALRWTCKSTGHLAEALTRQGHPVSPRTVGRLLSADGYRLQSNRKTKEGASHPDRNAQFEHINAMVQRFQARGQPVISVDTKKKELIGEFKNGGREWRPQGEPEEVKVHDFLDQDLGKAIPYGVYDLSEDKGWVSVGIDHDTARFATEAIRRWWKKMGAKRYRDARELLITADGGGSNGSRCRLWKLALQELATKLGMPIHVCHFPPGTSKWNQIEHRMFCHMTQNWRGRP</sequence>
<evidence type="ECO:0000313" key="1">
    <source>
        <dbReference type="EMBL" id="EQD79858.1"/>
    </source>
</evidence>
<comment type="caution">
    <text evidence="1">The sequence shown here is derived from an EMBL/GenBank/DDBJ whole genome shotgun (WGS) entry which is preliminary data.</text>
</comment>
<gene>
    <name evidence="1" type="ORF">B1A_01497</name>
</gene>
<protein>
    <submittedName>
        <fullName evidence="1">Rhodopirellula transposase family protein</fullName>
    </submittedName>
</protein>
<proteinExistence type="predicted"/>
<dbReference type="Pfam" id="PF07592">
    <property type="entry name" value="DDE_Tnp_ISAZ013"/>
    <property type="match status" value="1"/>
</dbReference>
<dbReference type="NCBIfam" id="NF033519">
    <property type="entry name" value="transpos_ISAzo13"/>
    <property type="match status" value="1"/>
</dbReference>
<dbReference type="AlphaFoldDB" id="T1CE82"/>
<reference evidence="1" key="1">
    <citation type="submission" date="2013-08" db="EMBL/GenBank/DDBJ databases">
        <authorList>
            <person name="Mendez C."/>
            <person name="Richter M."/>
            <person name="Ferrer M."/>
            <person name="Sanchez J."/>
        </authorList>
    </citation>
    <scope>NUCLEOTIDE SEQUENCE</scope>
</reference>
<name>T1CE82_9ZZZZ</name>
<accession>T1CE82</accession>
<organism evidence="1">
    <name type="scientific">mine drainage metagenome</name>
    <dbReference type="NCBI Taxonomy" id="410659"/>
    <lineage>
        <taxon>unclassified sequences</taxon>
        <taxon>metagenomes</taxon>
        <taxon>ecological metagenomes</taxon>
    </lineage>
</organism>
<feature type="non-terminal residue" evidence="1">
    <location>
        <position position="343"/>
    </location>
</feature>
<reference evidence="1" key="2">
    <citation type="journal article" date="2014" name="ISME J.">
        <title>Microbial stratification in low pH oxic and suboxic macroscopic growths along an acid mine drainage.</title>
        <authorList>
            <person name="Mendez-Garcia C."/>
            <person name="Mesa V."/>
            <person name="Sprenger R.R."/>
            <person name="Richter M."/>
            <person name="Diez M.S."/>
            <person name="Solano J."/>
            <person name="Bargiela R."/>
            <person name="Golyshina O.V."/>
            <person name="Manteca A."/>
            <person name="Ramos J.L."/>
            <person name="Gallego J.R."/>
            <person name="Llorente I."/>
            <person name="Martins Dos Santos V.A."/>
            <person name="Jensen O.N."/>
            <person name="Pelaez A.I."/>
            <person name="Sanchez J."/>
            <person name="Ferrer M."/>
        </authorList>
    </citation>
    <scope>NUCLEOTIDE SEQUENCE</scope>
</reference>
<dbReference type="EMBL" id="AUZX01001143">
    <property type="protein sequence ID" value="EQD79858.1"/>
    <property type="molecule type" value="Genomic_DNA"/>
</dbReference>